<feature type="compositionally biased region" description="Basic and acidic residues" evidence="1">
    <location>
        <begin position="147"/>
        <end position="159"/>
    </location>
</feature>
<dbReference type="AlphaFoldDB" id="A0A0C2W7Y9"/>
<evidence type="ECO:0008006" key="4">
    <source>
        <dbReference type="Google" id="ProtNLM"/>
    </source>
</evidence>
<reference evidence="2 3" key="1">
    <citation type="journal article" date="2017" name="Poromechanics V (2013)">
        <title>Genomic Characterization of the Arsenic-Tolerant Actinobacterium, &lt;i&gt;Rhodococcus erythropolis&lt;/i&gt; S43.</title>
        <authorList>
            <person name="Retamal-Morales G."/>
            <person name="Mehnert M."/>
            <person name="Schwabe R."/>
            <person name="Tischler D."/>
            <person name="Schloemann M."/>
            <person name="Levican G.J."/>
        </authorList>
    </citation>
    <scope>NUCLEOTIDE SEQUENCE [LARGE SCALE GENOMIC DNA]</scope>
    <source>
        <strain evidence="2 3">S43</strain>
    </source>
</reference>
<feature type="compositionally biased region" description="Basic and acidic residues" evidence="1">
    <location>
        <begin position="166"/>
        <end position="175"/>
    </location>
</feature>
<gene>
    <name evidence="2" type="ORF">BS297_23145</name>
</gene>
<proteinExistence type="predicted"/>
<evidence type="ECO:0000313" key="2">
    <source>
        <dbReference type="EMBL" id="KAB2582959.1"/>
    </source>
</evidence>
<evidence type="ECO:0000313" key="3">
    <source>
        <dbReference type="Proteomes" id="UP000325576"/>
    </source>
</evidence>
<accession>A0A0C2W7Y9</accession>
<feature type="compositionally biased region" description="Basic and acidic residues" evidence="1">
    <location>
        <begin position="190"/>
        <end position="210"/>
    </location>
</feature>
<dbReference type="Proteomes" id="UP000325576">
    <property type="component" value="Unassembled WGS sequence"/>
</dbReference>
<dbReference type="EMBL" id="MRBO01000615">
    <property type="protein sequence ID" value="KAB2582959.1"/>
    <property type="molecule type" value="Genomic_DNA"/>
</dbReference>
<comment type="caution">
    <text evidence="2">The sequence shown here is derived from an EMBL/GenBank/DDBJ whole genome shotgun (WGS) entry which is preliminary data.</text>
</comment>
<feature type="compositionally biased region" description="Basic and acidic residues" evidence="1">
    <location>
        <begin position="261"/>
        <end position="270"/>
    </location>
</feature>
<protein>
    <recommendedName>
        <fullName evidence="4">Colicin import membrane protein</fullName>
    </recommendedName>
</protein>
<name>A0A0C2W7Y9_RHOER</name>
<feature type="region of interest" description="Disordered" evidence="1">
    <location>
        <begin position="147"/>
        <end position="270"/>
    </location>
</feature>
<evidence type="ECO:0000256" key="1">
    <source>
        <dbReference type="SAM" id="MobiDB-lite"/>
    </source>
</evidence>
<sequence>MSEHDEIGEVNQELTRMFRVGLQSASRLAEQMGRAREKQIRDAEAKSVQAARELRERLVAERSAIEAQLRPVMTDRWWEDATHAQIADSWQQARGWQDHSQPAADAADRIRKEVQTRYGIDAGAPGIDPREIENLLQAAEEAKRAAAAEQELAERENVKASELMAEADRLDKTATEAEGAPAETEIAEDADAHRAAAEAEYDSAERRDALAADMNAGGVDKETIGARMTADLDQAKHPRKAVQTGTGKPPVARKGRPSKGRSQERQHTGR</sequence>
<organism evidence="2 3">
    <name type="scientific">Rhodococcus erythropolis</name>
    <name type="common">Arthrobacter picolinophilus</name>
    <dbReference type="NCBI Taxonomy" id="1833"/>
    <lineage>
        <taxon>Bacteria</taxon>
        <taxon>Bacillati</taxon>
        <taxon>Actinomycetota</taxon>
        <taxon>Actinomycetes</taxon>
        <taxon>Mycobacteriales</taxon>
        <taxon>Nocardiaceae</taxon>
        <taxon>Rhodococcus</taxon>
        <taxon>Rhodococcus erythropolis group</taxon>
    </lineage>
</organism>